<dbReference type="Proteomes" id="UP001139000">
    <property type="component" value="Unassembled WGS sequence"/>
</dbReference>
<keyword evidence="2" id="KW-1185">Reference proteome</keyword>
<comment type="caution">
    <text evidence="1">The sequence shown here is derived from an EMBL/GenBank/DDBJ whole genome shotgun (WGS) entry which is preliminary data.</text>
</comment>
<gene>
    <name evidence="1" type="ORF">LXM26_07665</name>
</gene>
<evidence type="ECO:0008006" key="3">
    <source>
        <dbReference type="Google" id="ProtNLM"/>
    </source>
</evidence>
<organism evidence="1 2">
    <name type="scientific">Dyadobacter chenwenxiniae</name>
    <dbReference type="NCBI Taxonomy" id="2906456"/>
    <lineage>
        <taxon>Bacteria</taxon>
        <taxon>Pseudomonadati</taxon>
        <taxon>Bacteroidota</taxon>
        <taxon>Cytophagia</taxon>
        <taxon>Cytophagales</taxon>
        <taxon>Spirosomataceae</taxon>
        <taxon>Dyadobacter</taxon>
    </lineage>
</organism>
<protein>
    <recommendedName>
        <fullName evidence="3">Lipoprotein</fullName>
    </recommendedName>
</protein>
<sequence>MKKILALVFVALAAACSENFPNPPIKVELGRPFILQNTDRNSIPEGHEDVAVFPSEENPELTFELNDVIDLRCPRCDVALTSYAVTISINGKEYFLGEVNNDEIKHPNGKVISREVMLMNKTLLLQNVEQIASDKFQNANVKHKKVTLLLLER</sequence>
<evidence type="ECO:0000313" key="1">
    <source>
        <dbReference type="EMBL" id="MCF0061365.1"/>
    </source>
</evidence>
<accession>A0A9X1PHY9</accession>
<evidence type="ECO:0000313" key="2">
    <source>
        <dbReference type="Proteomes" id="UP001139000"/>
    </source>
</evidence>
<dbReference type="AlphaFoldDB" id="A0A9X1PHY9"/>
<dbReference type="PROSITE" id="PS51257">
    <property type="entry name" value="PROKAR_LIPOPROTEIN"/>
    <property type="match status" value="1"/>
</dbReference>
<proteinExistence type="predicted"/>
<name>A0A9X1PHY9_9BACT</name>
<dbReference type="RefSeq" id="WP_234654623.1">
    <property type="nucleotide sequence ID" value="NZ_CP094997.1"/>
</dbReference>
<reference evidence="1" key="1">
    <citation type="submission" date="2021-12" db="EMBL/GenBank/DDBJ databases">
        <title>Novel species in genus Dyadobacter.</title>
        <authorList>
            <person name="Ma C."/>
        </authorList>
    </citation>
    <scope>NUCLEOTIDE SEQUENCE</scope>
    <source>
        <strain evidence="1">LJ419</strain>
    </source>
</reference>
<dbReference type="EMBL" id="JAJTTC010000001">
    <property type="protein sequence ID" value="MCF0061365.1"/>
    <property type="molecule type" value="Genomic_DNA"/>
</dbReference>